<evidence type="ECO:0000256" key="10">
    <source>
        <dbReference type="RuleBase" id="RU003823"/>
    </source>
</evidence>
<dbReference type="EMBL" id="GANP01012543">
    <property type="protein sequence ID" value="JAB71925.1"/>
    <property type="molecule type" value="mRNA"/>
</dbReference>
<evidence type="ECO:0000256" key="3">
    <source>
        <dbReference type="ARBA" id="ARBA00022980"/>
    </source>
</evidence>
<dbReference type="GO" id="GO:0005743">
    <property type="term" value="C:mitochondrial inner membrane"/>
    <property type="evidence" value="ECO:0007669"/>
    <property type="project" value="UniProtKB-ARBA"/>
</dbReference>
<keyword evidence="4" id="KW-0496">Mitochondrion</keyword>
<evidence type="ECO:0000256" key="7">
    <source>
        <dbReference type="ARBA" id="ARBA00041606"/>
    </source>
</evidence>
<dbReference type="SUPFAM" id="SSF54211">
    <property type="entry name" value="Ribosomal protein S5 domain 2-like"/>
    <property type="match status" value="1"/>
</dbReference>
<comment type="subcellular location">
    <subcellularLocation>
        <location evidence="1">Mitochondrion</location>
    </subcellularLocation>
</comment>
<feature type="domain" description="S5 DRBM" evidence="12">
    <location>
        <begin position="175"/>
        <end position="239"/>
    </location>
</feature>
<dbReference type="PROSITE" id="PS50881">
    <property type="entry name" value="S5_DSRBD"/>
    <property type="match status" value="1"/>
</dbReference>
<dbReference type="InterPro" id="IPR005324">
    <property type="entry name" value="Ribosomal_uS5_C"/>
</dbReference>
<accession>V5GNK1</accession>
<dbReference type="FunFam" id="3.30.230.10:FF:000002">
    <property type="entry name" value="30S ribosomal protein S5"/>
    <property type="match status" value="1"/>
</dbReference>
<dbReference type="PANTHER" id="PTHR48277:SF1">
    <property type="entry name" value="MITOCHONDRIAL RIBOSOMAL PROTEIN S5"/>
    <property type="match status" value="1"/>
</dbReference>
<evidence type="ECO:0000256" key="1">
    <source>
        <dbReference type="ARBA" id="ARBA00004173"/>
    </source>
</evidence>
<evidence type="ECO:0000256" key="6">
    <source>
        <dbReference type="ARBA" id="ARBA00039335"/>
    </source>
</evidence>
<reference evidence="13" key="1">
    <citation type="journal article" date="2015" name="Sci. Rep.">
        <title>Tissue- and time-dependent transcription in Ixodes ricinus salivary glands and midguts when blood feeding on the vertebrate host.</title>
        <authorList>
            <person name="Kotsyfakis M."/>
            <person name="Schwarz A."/>
            <person name="Erhart J."/>
            <person name="Ribeiro J.M."/>
        </authorList>
    </citation>
    <scope>NUCLEOTIDE SEQUENCE</scope>
    <source>
        <tissue evidence="13">Salivary gland and midgut</tissue>
    </source>
</reference>
<evidence type="ECO:0000256" key="11">
    <source>
        <dbReference type="SAM" id="MobiDB-lite"/>
    </source>
</evidence>
<evidence type="ECO:0000256" key="9">
    <source>
        <dbReference type="PROSITE-ProRule" id="PRU00268"/>
    </source>
</evidence>
<evidence type="ECO:0000256" key="2">
    <source>
        <dbReference type="ARBA" id="ARBA00008945"/>
    </source>
</evidence>
<comment type="similarity">
    <text evidence="2 10">Belongs to the universal ribosomal protein uS5 family.</text>
</comment>
<keyword evidence="5 9" id="KW-0687">Ribonucleoprotein</keyword>
<proteinExistence type="evidence at transcript level"/>
<dbReference type="InterPro" id="IPR014721">
    <property type="entry name" value="Ribsml_uS5_D2-typ_fold_subgr"/>
</dbReference>
<evidence type="ECO:0000259" key="12">
    <source>
        <dbReference type="PROSITE" id="PS50881"/>
    </source>
</evidence>
<dbReference type="InterPro" id="IPR020568">
    <property type="entry name" value="Ribosomal_Su5_D2-typ_SF"/>
</dbReference>
<protein>
    <recommendedName>
        <fullName evidence="6">Small ribosomal subunit protein uS5m</fullName>
    </recommendedName>
    <alternativeName>
        <fullName evidence="7">28S ribosomal protein S5, mitochondrial</fullName>
    </alternativeName>
</protein>
<dbReference type="AlphaFoldDB" id="V5GNK1"/>
<dbReference type="FunFam" id="3.30.160.20:FF:000022">
    <property type="entry name" value="28S ribosomal protein S5, mitochondrial"/>
    <property type="match status" value="1"/>
</dbReference>
<dbReference type="Pfam" id="PF21251">
    <property type="entry name" value="Ribosomal_uS5m_N"/>
    <property type="match status" value="1"/>
</dbReference>
<dbReference type="GO" id="GO:0006412">
    <property type="term" value="P:translation"/>
    <property type="evidence" value="ECO:0007669"/>
    <property type="project" value="InterPro"/>
</dbReference>
<evidence type="ECO:0000313" key="13">
    <source>
        <dbReference type="EMBL" id="JAB71925.1"/>
    </source>
</evidence>
<dbReference type="InterPro" id="IPR000851">
    <property type="entry name" value="Ribosomal_uS5"/>
</dbReference>
<dbReference type="SUPFAM" id="SSF54768">
    <property type="entry name" value="dsRNA-binding domain-like"/>
    <property type="match status" value="1"/>
</dbReference>
<name>V5GNK1_IXORI</name>
<comment type="subunit">
    <text evidence="8">Component of the mitochondrial ribosome small subunit (28S) which comprises a 12S rRNA and about 30 distinct proteins.</text>
</comment>
<organism evidence="13">
    <name type="scientific">Ixodes ricinus</name>
    <name type="common">Common tick</name>
    <name type="synonym">Acarus ricinus</name>
    <dbReference type="NCBI Taxonomy" id="34613"/>
    <lineage>
        <taxon>Eukaryota</taxon>
        <taxon>Metazoa</taxon>
        <taxon>Ecdysozoa</taxon>
        <taxon>Arthropoda</taxon>
        <taxon>Chelicerata</taxon>
        <taxon>Arachnida</taxon>
        <taxon>Acari</taxon>
        <taxon>Parasitiformes</taxon>
        <taxon>Ixodida</taxon>
        <taxon>Ixodoidea</taxon>
        <taxon>Ixodidae</taxon>
        <taxon>Ixodinae</taxon>
        <taxon>Ixodes</taxon>
    </lineage>
</organism>
<dbReference type="Pfam" id="PF03719">
    <property type="entry name" value="Ribosomal_S5_C"/>
    <property type="match status" value="1"/>
</dbReference>
<dbReference type="GO" id="GO:0003735">
    <property type="term" value="F:structural constituent of ribosome"/>
    <property type="evidence" value="ECO:0007669"/>
    <property type="project" value="UniProtKB-UniRule"/>
</dbReference>
<dbReference type="GO" id="GO:0003723">
    <property type="term" value="F:RNA binding"/>
    <property type="evidence" value="ECO:0007669"/>
    <property type="project" value="InterPro"/>
</dbReference>
<dbReference type="InterPro" id="IPR013810">
    <property type="entry name" value="Ribosomal_uS5_N"/>
</dbReference>
<dbReference type="Gene3D" id="3.30.230.10">
    <property type="match status" value="1"/>
</dbReference>
<dbReference type="PANTHER" id="PTHR48277">
    <property type="entry name" value="MITOCHONDRIAL RIBOSOMAL PROTEIN S5"/>
    <property type="match status" value="1"/>
</dbReference>
<sequence>MAGLVRLFSGLSLHCKSATCLTQAKASGVLLRPLEPTNAVECIRGTSFFVKLTAEQLWKGVTSVSNAGRKRGRASGHSRKLSKDLNRGQVIGVGKVNMVWPGLNAPVVRGKEVVERVLLPPDKQREEKLLQLRNEMHGFRPLKLTPLERGWSGTKAPGRSIGPPDPVGDETFEKFDTIVVESRMVSRMTGNLGRTRRHKAVVVVGNKNGLIGFASGKAPEAKAALRMAKNRAIQRLRYIDRCEDHTVYHNFFTQYGPMKMMVRKKPKGYGLVCHRIFKEVCKLAGITDIHVKLMDCRAGSATVLLRAFILGLHNQKTYQQLADEKRLHLVEFKHETDNFPRVVASPKDGCRTAKQIGTDEELDFDLVVSGGRLVKPPPKYVPWYIRHNTKGWQVHLRKVDPYRNAYNTRLQLIARYGKLCSFVNPEGRALYDKSRKDKDAS</sequence>
<keyword evidence="3 9" id="KW-0689">Ribosomal protein</keyword>
<dbReference type="Pfam" id="PF00333">
    <property type="entry name" value="Ribosomal_S5"/>
    <property type="match status" value="1"/>
</dbReference>
<dbReference type="InterPro" id="IPR048584">
    <property type="entry name" value="Ribosomal_uS5m_N"/>
</dbReference>
<evidence type="ECO:0000256" key="5">
    <source>
        <dbReference type="ARBA" id="ARBA00023274"/>
    </source>
</evidence>
<dbReference type="GO" id="GO:0005763">
    <property type="term" value="C:mitochondrial small ribosomal subunit"/>
    <property type="evidence" value="ECO:0007669"/>
    <property type="project" value="UniProtKB-ARBA"/>
</dbReference>
<evidence type="ECO:0000256" key="4">
    <source>
        <dbReference type="ARBA" id="ARBA00023128"/>
    </source>
</evidence>
<evidence type="ECO:0000256" key="8">
    <source>
        <dbReference type="ARBA" id="ARBA00062683"/>
    </source>
</evidence>
<dbReference type="Gene3D" id="3.30.160.20">
    <property type="match status" value="1"/>
</dbReference>
<feature type="region of interest" description="Disordered" evidence="11">
    <location>
        <begin position="147"/>
        <end position="167"/>
    </location>
</feature>